<evidence type="ECO:0000313" key="1">
    <source>
        <dbReference type="EMBL" id="KAJ4192745.1"/>
    </source>
</evidence>
<comment type="caution">
    <text evidence="1">The sequence shown here is derived from an EMBL/GenBank/DDBJ whole genome shotgun (WGS) entry which is preliminary data.</text>
</comment>
<dbReference type="AlphaFoldDB" id="A0A9W8RED5"/>
<reference evidence="1" key="1">
    <citation type="submission" date="2022-09" db="EMBL/GenBank/DDBJ databases">
        <title>Fusarium specimens isolated from Avocado Roots.</title>
        <authorList>
            <person name="Stajich J."/>
            <person name="Roper C."/>
            <person name="Heimlech-Rivalta G."/>
        </authorList>
    </citation>
    <scope>NUCLEOTIDE SEQUENCE</scope>
    <source>
        <strain evidence="1">A02</strain>
    </source>
</reference>
<protein>
    <submittedName>
        <fullName evidence="1">Uncharacterized protein</fullName>
    </submittedName>
</protein>
<proteinExistence type="predicted"/>
<dbReference type="EMBL" id="JAOQAV010000007">
    <property type="protein sequence ID" value="KAJ4192745.1"/>
    <property type="molecule type" value="Genomic_DNA"/>
</dbReference>
<name>A0A9W8RED5_9HYPO</name>
<keyword evidence="2" id="KW-1185">Reference proteome</keyword>
<accession>A0A9W8RED5</accession>
<dbReference type="Proteomes" id="UP001152087">
    <property type="component" value="Unassembled WGS sequence"/>
</dbReference>
<gene>
    <name evidence="1" type="ORF">NW755_003892</name>
</gene>
<sequence length="104" mass="11533">MPSTPRESHNQGTGMRAIFLCINQPIDRLTTGRSMNILAHGKEFWHTLPDLIHTHPFHSPRHPTHPPGLGTLPLLRITTRVITTFPLKVGTSLPGQMFDNNPGG</sequence>
<organism evidence="1 2">
    <name type="scientific">Fusarium falciforme</name>
    <dbReference type="NCBI Taxonomy" id="195108"/>
    <lineage>
        <taxon>Eukaryota</taxon>
        <taxon>Fungi</taxon>
        <taxon>Dikarya</taxon>
        <taxon>Ascomycota</taxon>
        <taxon>Pezizomycotina</taxon>
        <taxon>Sordariomycetes</taxon>
        <taxon>Hypocreomycetidae</taxon>
        <taxon>Hypocreales</taxon>
        <taxon>Nectriaceae</taxon>
        <taxon>Fusarium</taxon>
        <taxon>Fusarium solani species complex</taxon>
    </lineage>
</organism>
<evidence type="ECO:0000313" key="2">
    <source>
        <dbReference type="Proteomes" id="UP001152087"/>
    </source>
</evidence>